<evidence type="ECO:0000256" key="17">
    <source>
        <dbReference type="RuleBase" id="RU368121"/>
    </source>
</evidence>
<dbReference type="FunFam" id="3.90.550.10:FF:000028">
    <property type="entry name" value="beta-1,4-galactosyltransferase 1"/>
    <property type="match status" value="1"/>
</dbReference>
<evidence type="ECO:0000259" key="19">
    <source>
        <dbReference type="Pfam" id="PF02709"/>
    </source>
</evidence>
<dbReference type="GO" id="GO:0008092">
    <property type="term" value="F:cytoskeletal protein binding"/>
    <property type="evidence" value="ECO:0007669"/>
    <property type="project" value="TreeGrafter"/>
</dbReference>
<keyword evidence="13" id="KW-1015">Disulfide bond</keyword>
<dbReference type="CDD" id="cd00899">
    <property type="entry name" value="b4GalT"/>
    <property type="match status" value="1"/>
</dbReference>
<evidence type="ECO:0000256" key="10">
    <source>
        <dbReference type="ARBA" id="ARBA00022989"/>
    </source>
</evidence>
<keyword evidence="10" id="KW-1133">Transmembrane helix</keyword>
<dbReference type="PANTHER" id="PTHR19300:SF62">
    <property type="entry name" value="BETA-1,4-GALACTOSYLTRANSFERASE"/>
    <property type="match status" value="1"/>
</dbReference>
<dbReference type="GO" id="GO:0003945">
    <property type="term" value="F:N-acetyllactosamine synthase activity"/>
    <property type="evidence" value="ECO:0007669"/>
    <property type="project" value="UniProtKB-EC"/>
</dbReference>
<comment type="catalytic activity">
    <reaction evidence="16">
        <text>N-acetyl-D-glucosamine + UDP-alpha-D-galactose = beta-D-galactosyl-(1-&gt;4)-N-acetyl-D-glucosamine + UDP + H(+)</text>
        <dbReference type="Rhea" id="RHEA:17745"/>
        <dbReference type="ChEBI" id="CHEBI:15378"/>
        <dbReference type="ChEBI" id="CHEBI:58223"/>
        <dbReference type="ChEBI" id="CHEBI:60152"/>
        <dbReference type="ChEBI" id="CHEBI:66914"/>
        <dbReference type="ChEBI" id="CHEBI:506227"/>
        <dbReference type="EC" id="2.4.1.90"/>
    </reaction>
    <physiologicalReaction direction="left-to-right" evidence="16">
        <dbReference type="Rhea" id="RHEA:17746"/>
    </physiologicalReaction>
</comment>
<evidence type="ECO:0000256" key="8">
    <source>
        <dbReference type="ARBA" id="ARBA00022723"/>
    </source>
</evidence>
<keyword evidence="22" id="KW-1185">Reference proteome</keyword>
<dbReference type="SUPFAM" id="SSF53448">
    <property type="entry name" value="Nucleotide-diphospho-sugar transferases"/>
    <property type="match status" value="1"/>
</dbReference>
<feature type="compositionally biased region" description="Polar residues" evidence="18">
    <location>
        <begin position="35"/>
        <end position="52"/>
    </location>
</feature>
<evidence type="ECO:0000313" key="21">
    <source>
        <dbReference type="EMBL" id="KAJ1085546.1"/>
    </source>
</evidence>
<sequence length="330" mass="37861">MLFVHLKLLATGKSEQKWDDCSDISTAGKGEDDTYFNSTQTLPGSPLQASNEDGSKLPACPEESPHILGPLNINVSLVISIEEVVFVYPNVRPGGHFNPADCEARQRIAIVIPFRRREWHLSLWLFYMHQFLQRQQADYGIYVIEQHGNATFNRAKLLNVGFAEALKDYDYNCFIFSDIDIIPMDDRNYYRCYNNPRHMANAVDKFKFKLLYNTLFGGVTAFSKTQFQKVNGFSNAFWGWGGEDDEMYSRVVAAGMRVERPNSVMARSKMIPHHRDPGNETNKKNVVLMQYARANMKQDGLNSLQYKVVNITRHHLYTRICVDIGKPEEI</sequence>
<keyword evidence="9 17" id="KW-0735">Signal-anchor</keyword>
<gene>
    <name evidence="21" type="ORF">NDU88_005676</name>
</gene>
<keyword evidence="7" id="KW-0812">Transmembrane</keyword>
<keyword evidence="11 17" id="KW-0333">Golgi apparatus</keyword>
<comment type="similarity">
    <text evidence="4 17">Belongs to the glycosyltransferase 7 family.</text>
</comment>
<keyword evidence="8 17" id="KW-0479">Metal-binding</keyword>
<evidence type="ECO:0000256" key="14">
    <source>
        <dbReference type="ARBA" id="ARBA00023180"/>
    </source>
</evidence>
<evidence type="ECO:0000256" key="11">
    <source>
        <dbReference type="ARBA" id="ARBA00023034"/>
    </source>
</evidence>
<evidence type="ECO:0000256" key="15">
    <source>
        <dbReference type="ARBA" id="ARBA00023211"/>
    </source>
</evidence>
<dbReference type="GO" id="GO:0032580">
    <property type="term" value="C:Golgi cisterna membrane"/>
    <property type="evidence" value="ECO:0007669"/>
    <property type="project" value="UniProtKB-UniRule"/>
</dbReference>
<evidence type="ECO:0000256" key="3">
    <source>
        <dbReference type="ARBA" id="ARBA00004922"/>
    </source>
</evidence>
<evidence type="ECO:0000256" key="1">
    <source>
        <dbReference type="ARBA" id="ARBA00001936"/>
    </source>
</evidence>
<feature type="domain" description="Galactosyltransferase C-terminal" evidence="19">
    <location>
        <begin position="197"/>
        <end position="274"/>
    </location>
</feature>
<evidence type="ECO:0000256" key="12">
    <source>
        <dbReference type="ARBA" id="ARBA00023136"/>
    </source>
</evidence>
<dbReference type="InterPro" id="IPR003859">
    <property type="entry name" value="Galactosyl_T"/>
</dbReference>
<dbReference type="GO" id="GO:0003831">
    <property type="term" value="F:beta-N-acetylglucosaminylglycopeptide beta-1,4-galactosyltransferase activity"/>
    <property type="evidence" value="ECO:0007669"/>
    <property type="project" value="TreeGrafter"/>
</dbReference>
<comment type="cofactor">
    <cofactor evidence="1 17">
        <name>Mn(2+)</name>
        <dbReference type="ChEBI" id="CHEBI:29035"/>
    </cofactor>
</comment>
<evidence type="ECO:0000256" key="7">
    <source>
        <dbReference type="ARBA" id="ARBA00022692"/>
    </source>
</evidence>
<dbReference type="EC" id="2.4.1.-" evidence="17"/>
<dbReference type="GO" id="GO:0000139">
    <property type="term" value="C:Golgi membrane"/>
    <property type="evidence" value="ECO:0007669"/>
    <property type="project" value="UniProtKB-SubCell"/>
</dbReference>
<dbReference type="EMBL" id="JANPWB010000016">
    <property type="protein sequence ID" value="KAJ1085546.1"/>
    <property type="molecule type" value="Genomic_DNA"/>
</dbReference>
<keyword evidence="12" id="KW-0472">Membrane</keyword>
<comment type="caution">
    <text evidence="21">The sequence shown here is derived from an EMBL/GenBank/DDBJ whole genome shotgun (WGS) entry which is preliminary data.</text>
</comment>
<dbReference type="InterPro" id="IPR027791">
    <property type="entry name" value="Galactosyl_T_C"/>
</dbReference>
<evidence type="ECO:0000256" key="4">
    <source>
        <dbReference type="ARBA" id="ARBA00005735"/>
    </source>
</evidence>
<evidence type="ECO:0000256" key="9">
    <source>
        <dbReference type="ARBA" id="ARBA00022968"/>
    </source>
</evidence>
<evidence type="ECO:0000256" key="18">
    <source>
        <dbReference type="SAM" id="MobiDB-lite"/>
    </source>
</evidence>
<evidence type="ECO:0000256" key="13">
    <source>
        <dbReference type="ARBA" id="ARBA00023157"/>
    </source>
</evidence>
<dbReference type="Proteomes" id="UP001066276">
    <property type="component" value="Chromosome 12"/>
</dbReference>
<dbReference type="PANTHER" id="PTHR19300">
    <property type="entry name" value="BETA-1,4-GALACTOSYLTRANSFERASE"/>
    <property type="match status" value="1"/>
</dbReference>
<evidence type="ECO:0000256" key="5">
    <source>
        <dbReference type="ARBA" id="ARBA00022676"/>
    </source>
</evidence>
<keyword evidence="14 17" id="KW-0325">Glycoprotein</keyword>
<evidence type="ECO:0000256" key="6">
    <source>
        <dbReference type="ARBA" id="ARBA00022679"/>
    </source>
</evidence>
<evidence type="ECO:0000256" key="16">
    <source>
        <dbReference type="ARBA" id="ARBA00049413"/>
    </source>
</evidence>
<proteinExistence type="inferred from homology"/>
<dbReference type="Pfam" id="PF13733">
    <property type="entry name" value="Glyco_transf_7N"/>
    <property type="match status" value="1"/>
</dbReference>
<dbReference type="GO" id="GO:0006487">
    <property type="term" value="P:protein N-linked glycosylation"/>
    <property type="evidence" value="ECO:0007669"/>
    <property type="project" value="TreeGrafter"/>
</dbReference>
<name>A0AAV7L1H8_PLEWA</name>
<evidence type="ECO:0000256" key="2">
    <source>
        <dbReference type="ARBA" id="ARBA00004323"/>
    </source>
</evidence>
<dbReference type="InterPro" id="IPR029044">
    <property type="entry name" value="Nucleotide-diphossugar_trans"/>
</dbReference>
<feature type="domain" description="Galactosyltransferase N-terminal" evidence="20">
    <location>
        <begin position="60"/>
        <end position="192"/>
    </location>
</feature>
<dbReference type="PRINTS" id="PR02050">
    <property type="entry name" value="B14GALTRFASE"/>
</dbReference>
<comment type="function">
    <text evidence="17">Responsible for the synthesis of complex-type N-linked oligosaccharides in many glycoproteins as well as the carbohydrate moieties of glycolipids.</text>
</comment>
<dbReference type="GO" id="GO:0046872">
    <property type="term" value="F:metal ion binding"/>
    <property type="evidence" value="ECO:0007669"/>
    <property type="project" value="UniProtKB-UniRule"/>
</dbReference>
<keyword evidence="15 17" id="KW-0464">Manganese</keyword>
<dbReference type="AlphaFoldDB" id="A0AAV7L1H8"/>
<dbReference type="GO" id="GO:0005975">
    <property type="term" value="P:carbohydrate metabolic process"/>
    <property type="evidence" value="ECO:0007669"/>
    <property type="project" value="InterPro"/>
</dbReference>
<organism evidence="21 22">
    <name type="scientific">Pleurodeles waltl</name>
    <name type="common">Iberian ribbed newt</name>
    <dbReference type="NCBI Taxonomy" id="8319"/>
    <lineage>
        <taxon>Eukaryota</taxon>
        <taxon>Metazoa</taxon>
        <taxon>Chordata</taxon>
        <taxon>Craniata</taxon>
        <taxon>Vertebrata</taxon>
        <taxon>Euteleostomi</taxon>
        <taxon>Amphibia</taxon>
        <taxon>Batrachia</taxon>
        <taxon>Caudata</taxon>
        <taxon>Salamandroidea</taxon>
        <taxon>Salamandridae</taxon>
        <taxon>Pleurodelinae</taxon>
        <taxon>Pleurodeles</taxon>
    </lineage>
</organism>
<comment type="subcellular location">
    <subcellularLocation>
        <location evidence="2 17">Golgi apparatus membrane</location>
        <topology evidence="2 17">Single-pass type II membrane protein</topology>
    </subcellularLocation>
</comment>
<dbReference type="Gene3D" id="3.90.550.10">
    <property type="entry name" value="Spore Coat Polysaccharide Biosynthesis Protein SpsA, Chain A"/>
    <property type="match status" value="1"/>
</dbReference>
<reference evidence="21" key="1">
    <citation type="journal article" date="2022" name="bioRxiv">
        <title>Sequencing and chromosome-scale assembly of the giantPleurodeles waltlgenome.</title>
        <authorList>
            <person name="Brown T."/>
            <person name="Elewa A."/>
            <person name="Iarovenko S."/>
            <person name="Subramanian E."/>
            <person name="Araus A.J."/>
            <person name="Petzold A."/>
            <person name="Susuki M."/>
            <person name="Suzuki K.-i.T."/>
            <person name="Hayashi T."/>
            <person name="Toyoda A."/>
            <person name="Oliveira C."/>
            <person name="Osipova E."/>
            <person name="Leigh N.D."/>
            <person name="Simon A."/>
            <person name="Yun M.H."/>
        </authorList>
    </citation>
    <scope>NUCLEOTIDE SEQUENCE</scope>
    <source>
        <strain evidence="21">20211129_DDA</strain>
        <tissue evidence="21">Liver</tissue>
    </source>
</reference>
<comment type="pathway">
    <text evidence="3 17">Protein modification; protein glycosylation.</text>
</comment>
<protein>
    <recommendedName>
        <fullName evidence="17">Beta-1,4-galactosyltransferase</fullName>
        <shortName evidence="17">Beta-1,4-GalTase</shortName>
        <ecNumber evidence="17">2.4.1.-</ecNumber>
    </recommendedName>
</protein>
<evidence type="ECO:0000313" key="22">
    <source>
        <dbReference type="Proteomes" id="UP001066276"/>
    </source>
</evidence>
<dbReference type="Pfam" id="PF02709">
    <property type="entry name" value="Glyco_transf_7C"/>
    <property type="match status" value="1"/>
</dbReference>
<keyword evidence="6 17" id="KW-0808">Transferase</keyword>
<accession>A0AAV7L1H8</accession>
<keyword evidence="5 17" id="KW-0328">Glycosyltransferase</keyword>
<dbReference type="InterPro" id="IPR027995">
    <property type="entry name" value="Galactosyl_T_N"/>
</dbReference>
<feature type="region of interest" description="Disordered" evidence="18">
    <location>
        <begin position="32"/>
        <end position="58"/>
    </location>
</feature>
<evidence type="ECO:0000259" key="20">
    <source>
        <dbReference type="Pfam" id="PF13733"/>
    </source>
</evidence>